<evidence type="ECO:0000313" key="3">
    <source>
        <dbReference type="EMBL" id="MFD2920396.1"/>
    </source>
</evidence>
<comment type="caution">
    <text evidence="3">The sequence shown here is derived from an EMBL/GenBank/DDBJ whole genome shotgun (WGS) entry which is preliminary data.</text>
</comment>
<sequence length="367" mass="40567">MRYTVFIICTVLLSTACNIRKAIHPTAREKYERSYKGPDSLLQTWKQAYDAALQQPVNIELPLVVTARLHDSIPHALAYRFAVNQGQVLITELDRTDDSTLLFAELLRYKKDDPSKTNILQEIESTATLLEMPVTENDTITIILQPGINNRSLFRFRIYAQPGYAFPVAGRVNTAITSFWGADRDGGGRKHEGVDIVAGRGTPLLAVMDGRITSTGDRGLGGKQVWLRDAVFKKSVYYAHLDSIAARDGQAIKRGDTLGFVGNTGNAITTIPHLHFGVYGNNGATDPYLFIKQLPVPSFHDSILIRKGITRNNKNELRAGPSTKHALLQTVGKNESLTILGKLSNWYYVKKGAVSGFILQSNIKPVS</sequence>
<dbReference type="InterPro" id="IPR050570">
    <property type="entry name" value="Cell_wall_metabolism_enzyme"/>
</dbReference>
<dbReference type="CDD" id="cd12797">
    <property type="entry name" value="M23_peptidase"/>
    <property type="match status" value="1"/>
</dbReference>
<feature type="domain" description="M23ase beta-sheet core" evidence="1">
    <location>
        <begin position="190"/>
        <end position="287"/>
    </location>
</feature>
<gene>
    <name evidence="3" type="ORF">ACFS6H_11780</name>
</gene>
<reference evidence="4" key="1">
    <citation type="journal article" date="2019" name="Int. J. Syst. Evol. Microbiol.">
        <title>The Global Catalogue of Microorganisms (GCM) 10K type strain sequencing project: providing services to taxonomists for standard genome sequencing and annotation.</title>
        <authorList>
            <consortium name="The Broad Institute Genomics Platform"/>
            <consortium name="The Broad Institute Genome Sequencing Center for Infectious Disease"/>
            <person name="Wu L."/>
            <person name="Ma J."/>
        </authorList>
    </citation>
    <scope>NUCLEOTIDE SEQUENCE [LARGE SCALE GENOMIC DNA]</scope>
    <source>
        <strain evidence="4">KCTC 23299</strain>
    </source>
</reference>
<keyword evidence="4" id="KW-1185">Reference proteome</keyword>
<dbReference type="Proteomes" id="UP001597511">
    <property type="component" value="Unassembled WGS sequence"/>
</dbReference>
<dbReference type="PANTHER" id="PTHR21666:SF268">
    <property type="entry name" value="PEPTIDASE M23 DOMAIN-CONTAINING PROTEIN"/>
    <property type="match status" value="1"/>
</dbReference>
<feature type="domain" description="SH3b" evidence="2">
    <location>
        <begin position="317"/>
        <end position="363"/>
    </location>
</feature>
<evidence type="ECO:0000259" key="1">
    <source>
        <dbReference type="Pfam" id="PF01551"/>
    </source>
</evidence>
<accession>A0ABW6A668</accession>
<dbReference type="RefSeq" id="WP_386098662.1">
    <property type="nucleotide sequence ID" value="NZ_JBHUOZ010000003.1"/>
</dbReference>
<dbReference type="InterPro" id="IPR003646">
    <property type="entry name" value="SH3-like_bac-type"/>
</dbReference>
<dbReference type="InterPro" id="IPR016047">
    <property type="entry name" value="M23ase_b-sheet_dom"/>
</dbReference>
<proteinExistence type="predicted"/>
<dbReference type="Pfam" id="PF01551">
    <property type="entry name" value="Peptidase_M23"/>
    <property type="match status" value="1"/>
</dbReference>
<dbReference type="Gene3D" id="2.70.70.10">
    <property type="entry name" value="Glucose Permease (Domain IIA)"/>
    <property type="match status" value="1"/>
</dbReference>
<dbReference type="InterPro" id="IPR011055">
    <property type="entry name" value="Dup_hybrid_motif"/>
</dbReference>
<dbReference type="Gene3D" id="2.30.30.40">
    <property type="entry name" value="SH3 Domains"/>
    <property type="match status" value="1"/>
</dbReference>
<evidence type="ECO:0000313" key="4">
    <source>
        <dbReference type="Proteomes" id="UP001597511"/>
    </source>
</evidence>
<evidence type="ECO:0000259" key="2">
    <source>
        <dbReference type="Pfam" id="PF08239"/>
    </source>
</evidence>
<dbReference type="SUPFAM" id="SSF51261">
    <property type="entry name" value="Duplicated hybrid motif"/>
    <property type="match status" value="1"/>
</dbReference>
<dbReference type="EMBL" id="JBHUOZ010000003">
    <property type="protein sequence ID" value="MFD2920396.1"/>
    <property type="molecule type" value="Genomic_DNA"/>
</dbReference>
<dbReference type="Pfam" id="PF08239">
    <property type="entry name" value="SH3_3"/>
    <property type="match status" value="1"/>
</dbReference>
<protein>
    <submittedName>
        <fullName evidence="3">Peptidoglycan DD-metalloendopeptidase family protein</fullName>
    </submittedName>
</protein>
<organism evidence="3 4">
    <name type="scientific">Terrimonas rubra</name>
    <dbReference type="NCBI Taxonomy" id="1035890"/>
    <lineage>
        <taxon>Bacteria</taxon>
        <taxon>Pseudomonadati</taxon>
        <taxon>Bacteroidota</taxon>
        <taxon>Chitinophagia</taxon>
        <taxon>Chitinophagales</taxon>
        <taxon>Chitinophagaceae</taxon>
        <taxon>Terrimonas</taxon>
    </lineage>
</organism>
<dbReference type="PANTHER" id="PTHR21666">
    <property type="entry name" value="PEPTIDASE-RELATED"/>
    <property type="match status" value="1"/>
</dbReference>
<dbReference type="PROSITE" id="PS51257">
    <property type="entry name" value="PROKAR_LIPOPROTEIN"/>
    <property type="match status" value="1"/>
</dbReference>
<name>A0ABW6A668_9BACT</name>